<reference evidence="2 3" key="1">
    <citation type="submission" date="2018-10" db="EMBL/GenBank/DDBJ databases">
        <title>A high-quality apple genome assembly.</title>
        <authorList>
            <person name="Hu J."/>
        </authorList>
    </citation>
    <scope>NUCLEOTIDE SEQUENCE [LARGE SCALE GENOMIC DNA]</scope>
    <source>
        <strain evidence="3">cv. HFTH1</strain>
        <tissue evidence="2">Young leaf</tissue>
    </source>
</reference>
<evidence type="ECO:0000259" key="1">
    <source>
        <dbReference type="PROSITE" id="PS50020"/>
    </source>
</evidence>
<name>A0A498IWH8_MALDO</name>
<proteinExistence type="predicted"/>
<keyword evidence="3" id="KW-1185">Reference proteome</keyword>
<evidence type="ECO:0000313" key="3">
    <source>
        <dbReference type="Proteomes" id="UP000290289"/>
    </source>
</evidence>
<sequence>MDLWFASIDPTLPAPWRSVMDESSGLVFYWNPETNVSQYEHPNPAPPPPLLPLITTSFHGIRPRLYLSTARLPSLVYA</sequence>
<dbReference type="InterPro" id="IPR001202">
    <property type="entry name" value="WW_dom"/>
</dbReference>
<dbReference type="PROSITE" id="PS50020">
    <property type="entry name" value="WW_DOMAIN_2"/>
    <property type="match status" value="1"/>
</dbReference>
<organism evidence="2 3">
    <name type="scientific">Malus domestica</name>
    <name type="common">Apple</name>
    <name type="synonym">Pyrus malus</name>
    <dbReference type="NCBI Taxonomy" id="3750"/>
    <lineage>
        <taxon>Eukaryota</taxon>
        <taxon>Viridiplantae</taxon>
        <taxon>Streptophyta</taxon>
        <taxon>Embryophyta</taxon>
        <taxon>Tracheophyta</taxon>
        <taxon>Spermatophyta</taxon>
        <taxon>Magnoliopsida</taxon>
        <taxon>eudicotyledons</taxon>
        <taxon>Gunneridae</taxon>
        <taxon>Pentapetalae</taxon>
        <taxon>rosids</taxon>
        <taxon>fabids</taxon>
        <taxon>Rosales</taxon>
        <taxon>Rosaceae</taxon>
        <taxon>Amygdaloideae</taxon>
        <taxon>Maleae</taxon>
        <taxon>Malus</taxon>
    </lineage>
</organism>
<dbReference type="InterPro" id="IPR036020">
    <property type="entry name" value="WW_dom_sf"/>
</dbReference>
<feature type="domain" description="WW" evidence="1">
    <location>
        <begin position="10"/>
        <end position="44"/>
    </location>
</feature>
<dbReference type="Gene3D" id="2.20.70.10">
    <property type="match status" value="1"/>
</dbReference>
<dbReference type="Pfam" id="PF00397">
    <property type="entry name" value="WW"/>
    <property type="match status" value="1"/>
</dbReference>
<accession>A0A498IWH8</accession>
<protein>
    <recommendedName>
        <fullName evidence="1">WW domain-containing protein</fullName>
    </recommendedName>
</protein>
<dbReference type="Proteomes" id="UP000290289">
    <property type="component" value="Chromosome 10"/>
</dbReference>
<dbReference type="PROSITE" id="PS01159">
    <property type="entry name" value="WW_DOMAIN_1"/>
    <property type="match status" value="1"/>
</dbReference>
<dbReference type="EMBL" id="RDQH01000336">
    <property type="protein sequence ID" value="RXH86474.1"/>
    <property type="molecule type" value="Genomic_DNA"/>
</dbReference>
<gene>
    <name evidence="2" type="ORF">DVH24_021747</name>
</gene>
<dbReference type="SUPFAM" id="SSF51045">
    <property type="entry name" value="WW domain"/>
    <property type="match status" value="1"/>
</dbReference>
<dbReference type="AlphaFoldDB" id="A0A498IWH8"/>
<comment type="caution">
    <text evidence="2">The sequence shown here is derived from an EMBL/GenBank/DDBJ whole genome shotgun (WGS) entry which is preliminary data.</text>
</comment>
<dbReference type="STRING" id="3750.A0A498IWH8"/>
<dbReference type="SMART" id="SM00456">
    <property type="entry name" value="WW"/>
    <property type="match status" value="1"/>
</dbReference>
<evidence type="ECO:0000313" key="2">
    <source>
        <dbReference type="EMBL" id="RXH86474.1"/>
    </source>
</evidence>